<proteinExistence type="predicted"/>
<accession>A0A6S6T8Q8</accession>
<gene>
    <name evidence="1" type="ORF">HELGO_WM18932</name>
</gene>
<dbReference type="AlphaFoldDB" id="A0A6S6T8Q8"/>
<organism evidence="1">
    <name type="scientific">uncultured Thiotrichaceae bacterium</name>
    <dbReference type="NCBI Taxonomy" id="298394"/>
    <lineage>
        <taxon>Bacteria</taxon>
        <taxon>Pseudomonadati</taxon>
        <taxon>Pseudomonadota</taxon>
        <taxon>Gammaproteobacteria</taxon>
        <taxon>Thiotrichales</taxon>
        <taxon>Thiotrichaceae</taxon>
        <taxon>environmental samples</taxon>
    </lineage>
</organism>
<sequence>MPQSVELLSTYTNHSGKCTLYQQHNKCLYQDIVLTQLIINQCSNISFITPLEVCGNSTSQNEFYPPVSHMGGLKELSFTTLI</sequence>
<dbReference type="EMBL" id="CACVAY010000095">
    <property type="protein sequence ID" value="CAA6819681.1"/>
    <property type="molecule type" value="Genomic_DNA"/>
</dbReference>
<reference evidence="1" key="1">
    <citation type="submission" date="2020-01" db="EMBL/GenBank/DDBJ databases">
        <authorList>
            <person name="Meier V. D."/>
            <person name="Meier V D."/>
        </authorList>
    </citation>
    <scope>NUCLEOTIDE SEQUENCE</scope>
    <source>
        <strain evidence="1">HLG_WM_MAG_07</strain>
    </source>
</reference>
<protein>
    <submittedName>
        <fullName evidence="1">Uncharacterized protein</fullName>
    </submittedName>
</protein>
<evidence type="ECO:0000313" key="1">
    <source>
        <dbReference type="EMBL" id="CAA6819681.1"/>
    </source>
</evidence>
<name>A0A6S6T8Q8_9GAMM</name>